<accession>X1U109</accession>
<reference evidence="1" key="1">
    <citation type="journal article" date="2014" name="Front. Microbiol.">
        <title>High frequency of phylogenetically diverse reductive dehalogenase-homologous genes in deep subseafloor sedimentary metagenomes.</title>
        <authorList>
            <person name="Kawai M."/>
            <person name="Futagami T."/>
            <person name="Toyoda A."/>
            <person name="Takaki Y."/>
            <person name="Nishi S."/>
            <person name="Hori S."/>
            <person name="Arai W."/>
            <person name="Tsubouchi T."/>
            <person name="Morono Y."/>
            <person name="Uchiyama I."/>
            <person name="Ito T."/>
            <person name="Fujiyama A."/>
            <person name="Inagaki F."/>
            <person name="Takami H."/>
        </authorList>
    </citation>
    <scope>NUCLEOTIDE SEQUENCE</scope>
    <source>
        <strain evidence="1">Expedition CK06-06</strain>
    </source>
</reference>
<comment type="caution">
    <text evidence="1">The sequence shown here is derived from an EMBL/GenBank/DDBJ whole genome shotgun (WGS) entry which is preliminary data.</text>
</comment>
<gene>
    <name evidence="1" type="ORF">S12H4_40960</name>
</gene>
<protein>
    <submittedName>
        <fullName evidence="1">Uncharacterized protein</fullName>
    </submittedName>
</protein>
<name>X1U109_9ZZZZ</name>
<proteinExistence type="predicted"/>
<organism evidence="1">
    <name type="scientific">marine sediment metagenome</name>
    <dbReference type="NCBI Taxonomy" id="412755"/>
    <lineage>
        <taxon>unclassified sequences</taxon>
        <taxon>metagenomes</taxon>
        <taxon>ecological metagenomes</taxon>
    </lineage>
</organism>
<evidence type="ECO:0000313" key="1">
    <source>
        <dbReference type="EMBL" id="GAI97316.1"/>
    </source>
</evidence>
<dbReference type="EMBL" id="BARW01024911">
    <property type="protein sequence ID" value="GAI97316.1"/>
    <property type="molecule type" value="Genomic_DNA"/>
</dbReference>
<sequence>MRGSFHRKLTPSAIITLDNGRQEEILSFSWVPIEEEKDLLRGLLHVFLEKSIEGEKRRIILIYKDKIVPLFGDLLIEWGLHAIKNIEIETFEDSF</sequence>
<dbReference type="AlphaFoldDB" id="X1U109"/>